<keyword evidence="5" id="KW-0472">Membrane</keyword>
<dbReference type="GO" id="GO:0005741">
    <property type="term" value="C:mitochondrial outer membrane"/>
    <property type="evidence" value="ECO:0007669"/>
    <property type="project" value="TreeGrafter"/>
</dbReference>
<evidence type="ECO:0000256" key="5">
    <source>
        <dbReference type="ARBA" id="ARBA00023136"/>
    </source>
</evidence>
<comment type="caution">
    <text evidence="6">The sequence shown here is derived from an EMBL/GenBank/DDBJ whole genome shotgun (WGS) entry which is preliminary data.</text>
</comment>
<evidence type="ECO:0000256" key="2">
    <source>
        <dbReference type="ARBA" id="ARBA00022692"/>
    </source>
</evidence>
<dbReference type="PANTHER" id="PTHR28234:SF1">
    <property type="entry name" value="NUCLEAR CONTROL OF ATPASE PROTEIN 2"/>
    <property type="match status" value="1"/>
</dbReference>
<dbReference type="PANTHER" id="PTHR28234">
    <property type="entry name" value="NUCLEAR CONTROL OF ATPASE PROTEIN 2"/>
    <property type="match status" value="1"/>
</dbReference>
<evidence type="ECO:0000313" key="6">
    <source>
        <dbReference type="EMBL" id="KAK9221294.1"/>
    </source>
</evidence>
<accession>A0AAP0R010</accession>
<evidence type="ECO:0000256" key="4">
    <source>
        <dbReference type="ARBA" id="ARBA00023128"/>
    </source>
</evidence>
<dbReference type="InterPro" id="IPR013946">
    <property type="entry name" value="NCA2-like"/>
</dbReference>
<organism evidence="6 7">
    <name type="scientific">Citrus x changshan-huyou</name>
    <dbReference type="NCBI Taxonomy" id="2935761"/>
    <lineage>
        <taxon>Eukaryota</taxon>
        <taxon>Viridiplantae</taxon>
        <taxon>Streptophyta</taxon>
        <taxon>Embryophyta</taxon>
        <taxon>Tracheophyta</taxon>
        <taxon>Spermatophyta</taxon>
        <taxon>Magnoliopsida</taxon>
        <taxon>eudicotyledons</taxon>
        <taxon>Gunneridae</taxon>
        <taxon>Pentapetalae</taxon>
        <taxon>rosids</taxon>
        <taxon>malvids</taxon>
        <taxon>Sapindales</taxon>
        <taxon>Rutaceae</taxon>
        <taxon>Aurantioideae</taxon>
        <taxon>Citrus</taxon>
    </lineage>
</organism>
<keyword evidence="3" id="KW-1133">Transmembrane helix</keyword>
<evidence type="ECO:0000313" key="7">
    <source>
        <dbReference type="Proteomes" id="UP001428341"/>
    </source>
</evidence>
<proteinExistence type="predicted"/>
<gene>
    <name evidence="6" type="ORF">WN944_009720</name>
</gene>
<protein>
    <submittedName>
        <fullName evidence="6">Uncharacterized protein</fullName>
    </submittedName>
</protein>
<evidence type="ECO:0000256" key="3">
    <source>
        <dbReference type="ARBA" id="ARBA00022989"/>
    </source>
</evidence>
<sequence>MDSRAEGRGRVARIQRRLIIVEVEKRIMQYQIYVDQGLEKEAHCMFGLVLYSLDRLLHAVKGHAKETGEWQYIKFKECEFDRVLTSVIMNSLRQDIIDLAKPGLQTAYKLRVTSRLERMYDCLLPSLKRQ</sequence>
<evidence type="ECO:0000256" key="1">
    <source>
        <dbReference type="ARBA" id="ARBA00004225"/>
    </source>
</evidence>
<keyword evidence="4" id="KW-0496">Mitochondrion</keyword>
<comment type="subcellular location">
    <subcellularLocation>
        <location evidence="1">Mitochondrion membrane</location>
        <topology evidence="1">Multi-pass membrane protein</topology>
    </subcellularLocation>
</comment>
<dbReference type="Pfam" id="PF08637">
    <property type="entry name" value="NCA2"/>
    <property type="match status" value="1"/>
</dbReference>
<keyword evidence="2" id="KW-0812">Transmembrane</keyword>
<dbReference type="EMBL" id="JBCGBO010000002">
    <property type="protein sequence ID" value="KAK9221294.1"/>
    <property type="molecule type" value="Genomic_DNA"/>
</dbReference>
<reference evidence="6 7" key="1">
    <citation type="submission" date="2024-05" db="EMBL/GenBank/DDBJ databases">
        <title>Haplotype-resolved chromosome-level genome assembly of Huyou (Citrus changshanensis).</title>
        <authorList>
            <person name="Miao C."/>
            <person name="Chen W."/>
            <person name="Wu Y."/>
            <person name="Wang L."/>
            <person name="Zhao S."/>
            <person name="Grierson D."/>
            <person name="Xu C."/>
            <person name="Chen K."/>
        </authorList>
    </citation>
    <scope>NUCLEOTIDE SEQUENCE [LARGE SCALE GENOMIC DNA]</scope>
    <source>
        <strain evidence="6">01-14</strain>
        <tissue evidence="6">Leaf</tissue>
    </source>
</reference>
<dbReference type="AlphaFoldDB" id="A0AAP0R010"/>
<name>A0AAP0R010_9ROSI</name>
<dbReference type="Proteomes" id="UP001428341">
    <property type="component" value="Unassembled WGS sequence"/>
</dbReference>
<keyword evidence="7" id="KW-1185">Reference proteome</keyword>